<dbReference type="STRING" id="1202772.A0A1V9ZHW6"/>
<name>A0A1V9ZHW6_ACHHY</name>
<evidence type="ECO:0000313" key="3">
    <source>
        <dbReference type="Proteomes" id="UP000243579"/>
    </source>
</evidence>
<organism evidence="2 3">
    <name type="scientific">Achlya hypogyna</name>
    <name type="common">Oomycete</name>
    <name type="synonym">Protoachlya hypogyna</name>
    <dbReference type="NCBI Taxonomy" id="1202772"/>
    <lineage>
        <taxon>Eukaryota</taxon>
        <taxon>Sar</taxon>
        <taxon>Stramenopiles</taxon>
        <taxon>Oomycota</taxon>
        <taxon>Saprolegniomycetes</taxon>
        <taxon>Saprolegniales</taxon>
        <taxon>Achlyaceae</taxon>
        <taxon>Achlya</taxon>
    </lineage>
</organism>
<dbReference type="EMBL" id="JNBR01000100">
    <property type="protein sequence ID" value="OQR97593.1"/>
    <property type="molecule type" value="Genomic_DNA"/>
</dbReference>
<reference evidence="2 3" key="1">
    <citation type="journal article" date="2014" name="Genome Biol. Evol.">
        <title>The secreted proteins of Achlya hypogyna and Thraustotheca clavata identify the ancestral oomycete secretome and reveal gene acquisitions by horizontal gene transfer.</title>
        <authorList>
            <person name="Misner I."/>
            <person name="Blouin N."/>
            <person name="Leonard G."/>
            <person name="Richards T.A."/>
            <person name="Lane C.E."/>
        </authorList>
    </citation>
    <scope>NUCLEOTIDE SEQUENCE [LARGE SCALE GENOMIC DNA]</scope>
    <source>
        <strain evidence="2 3">ATCC 48635</strain>
    </source>
</reference>
<dbReference type="AlphaFoldDB" id="A0A1V9ZHW6"/>
<accession>A0A1V9ZHW6</accession>
<dbReference type="Proteomes" id="UP000243579">
    <property type="component" value="Unassembled WGS sequence"/>
</dbReference>
<feature type="region of interest" description="Disordered" evidence="1">
    <location>
        <begin position="41"/>
        <end position="61"/>
    </location>
</feature>
<comment type="caution">
    <text evidence="2">The sequence shown here is derived from an EMBL/GenBank/DDBJ whole genome shotgun (WGS) entry which is preliminary data.</text>
</comment>
<proteinExistence type="predicted"/>
<sequence length="275" mass="29598">MRKAAKGGSAGKGSATAARKQWFDDASLALVTNAKERAIKARGKGGKDAAREARERSSQLSTSADTVGVSFAGAAFQADYFSSKFSKRGQLVYTILADLFSKTPGLVPPAEVVNVASYGGGPGTDAAGVVWIQREFLAQSHVQCTLFDYETSWKRYTKTLDELFGPAVDVCFRPCDVTQPLAADANRHVCDVEGMDILLFCYVCHETSARQTTLEFYTDLASQAKPGAVVVLADVKTTSRHCLEQVAQAMGGARRLTRLSLSKPPNAEAIVLRFD</sequence>
<gene>
    <name evidence="2" type="ORF">ACHHYP_10157</name>
</gene>
<keyword evidence="3" id="KW-1185">Reference proteome</keyword>
<evidence type="ECO:0000313" key="2">
    <source>
        <dbReference type="EMBL" id="OQR97593.1"/>
    </source>
</evidence>
<evidence type="ECO:0000256" key="1">
    <source>
        <dbReference type="SAM" id="MobiDB-lite"/>
    </source>
</evidence>
<dbReference type="OrthoDB" id="527344at2759"/>
<protein>
    <submittedName>
        <fullName evidence="2">Uncharacterized protein</fullName>
    </submittedName>
</protein>
<feature type="compositionally biased region" description="Basic and acidic residues" evidence="1">
    <location>
        <begin position="41"/>
        <end position="57"/>
    </location>
</feature>